<reference evidence="3" key="1">
    <citation type="journal article" date="2014" name="Front. Microbiol.">
        <title>High frequency of phylogenetically diverse reductive dehalogenase-homologous genes in deep subseafloor sedimentary metagenomes.</title>
        <authorList>
            <person name="Kawai M."/>
            <person name="Futagami T."/>
            <person name="Toyoda A."/>
            <person name="Takaki Y."/>
            <person name="Nishi S."/>
            <person name="Hori S."/>
            <person name="Arai W."/>
            <person name="Tsubouchi T."/>
            <person name="Morono Y."/>
            <person name="Uchiyama I."/>
            <person name="Ito T."/>
            <person name="Fujiyama A."/>
            <person name="Inagaki F."/>
            <person name="Takami H."/>
        </authorList>
    </citation>
    <scope>NUCLEOTIDE SEQUENCE</scope>
    <source>
        <strain evidence="3">Expedition CK06-06</strain>
    </source>
</reference>
<proteinExistence type="predicted"/>
<comment type="caution">
    <text evidence="3">The sequence shown here is derived from an EMBL/GenBank/DDBJ whole genome shotgun (WGS) entry which is preliminary data.</text>
</comment>
<dbReference type="PANTHER" id="PTHR43428:SF1">
    <property type="entry name" value="ARSENATE REDUCTASE"/>
    <property type="match status" value="1"/>
</dbReference>
<dbReference type="CDD" id="cd16345">
    <property type="entry name" value="LMWP_ArsC"/>
    <property type="match status" value="1"/>
</dbReference>
<organism evidence="3">
    <name type="scientific">marine sediment metagenome</name>
    <dbReference type="NCBI Taxonomy" id="412755"/>
    <lineage>
        <taxon>unclassified sequences</taxon>
        <taxon>metagenomes</taxon>
        <taxon>ecological metagenomes</taxon>
    </lineage>
</organism>
<evidence type="ECO:0000256" key="1">
    <source>
        <dbReference type="ARBA" id="ARBA00022849"/>
    </source>
</evidence>
<sequence length="173" mass="19733">MVSKNRFIIIPLSWTKKLNYADRNELIEVIKSINMKKKVLFLCTGNSCRSQMAEGFLRGLAGDRFEVISAGLEPSIVNPKTVKVMKEIGIDISHHTSKDVNQFVGQNFDYIITVCDNANEYCPSFSGKAERIHWSFEDPAKAIGNEEEVMNLFRKVRNQIKSKLDDFIAKNKK</sequence>
<dbReference type="SUPFAM" id="SSF52788">
    <property type="entry name" value="Phosphotyrosine protein phosphatases I"/>
    <property type="match status" value="1"/>
</dbReference>
<gene>
    <name evidence="3" type="ORF">S01H1_34788</name>
</gene>
<dbReference type="SMART" id="SM00226">
    <property type="entry name" value="LMWPc"/>
    <property type="match status" value="1"/>
</dbReference>
<protein>
    <recommendedName>
        <fullName evidence="2">Phosphotyrosine protein phosphatase I domain-containing protein</fullName>
    </recommendedName>
</protein>
<evidence type="ECO:0000259" key="2">
    <source>
        <dbReference type="SMART" id="SM00226"/>
    </source>
</evidence>
<name>X0W164_9ZZZZ</name>
<keyword evidence="1" id="KW-0059">Arsenical resistance</keyword>
<dbReference type="AlphaFoldDB" id="X0W164"/>
<evidence type="ECO:0000313" key="3">
    <source>
        <dbReference type="EMBL" id="GAG06456.1"/>
    </source>
</evidence>
<accession>X0W164</accession>
<dbReference type="PANTHER" id="PTHR43428">
    <property type="entry name" value="ARSENATE REDUCTASE"/>
    <property type="match status" value="1"/>
</dbReference>
<dbReference type="InterPro" id="IPR036196">
    <property type="entry name" value="Ptyr_pPase_sf"/>
</dbReference>
<dbReference type="GO" id="GO:0046685">
    <property type="term" value="P:response to arsenic-containing substance"/>
    <property type="evidence" value="ECO:0007669"/>
    <property type="project" value="UniProtKB-KW"/>
</dbReference>
<feature type="domain" description="Phosphotyrosine protein phosphatase I" evidence="2">
    <location>
        <begin position="37"/>
        <end position="170"/>
    </location>
</feature>
<dbReference type="Pfam" id="PF01451">
    <property type="entry name" value="LMWPc"/>
    <property type="match status" value="1"/>
</dbReference>
<dbReference type="EMBL" id="BARS01021687">
    <property type="protein sequence ID" value="GAG06456.1"/>
    <property type="molecule type" value="Genomic_DNA"/>
</dbReference>
<dbReference type="InterPro" id="IPR023485">
    <property type="entry name" value="Ptyr_pPase"/>
</dbReference>
<dbReference type="Gene3D" id="3.40.50.2300">
    <property type="match status" value="1"/>
</dbReference>